<dbReference type="InterPro" id="IPR036869">
    <property type="entry name" value="J_dom_sf"/>
</dbReference>
<feature type="region of interest" description="Disordered" evidence="5">
    <location>
        <begin position="209"/>
        <end position="360"/>
    </location>
</feature>
<gene>
    <name evidence="7" type="ORF">AMON00008_LOCUS43427</name>
</gene>
<feature type="region of interest" description="Disordered" evidence="5">
    <location>
        <begin position="140"/>
        <end position="161"/>
    </location>
</feature>
<dbReference type="Pfam" id="PF00641">
    <property type="entry name" value="Zn_ribbon_RanBP"/>
    <property type="match status" value="2"/>
</dbReference>
<dbReference type="SUPFAM" id="SSF46565">
    <property type="entry name" value="Chaperone J-domain"/>
    <property type="match status" value="1"/>
</dbReference>
<feature type="compositionally biased region" description="Low complexity" evidence="5">
    <location>
        <begin position="245"/>
        <end position="255"/>
    </location>
</feature>
<feature type="compositionally biased region" description="Gly residues" evidence="5">
    <location>
        <begin position="149"/>
        <end position="161"/>
    </location>
</feature>
<feature type="domain" description="RanBP2-type" evidence="6">
    <location>
        <begin position="180"/>
        <end position="209"/>
    </location>
</feature>
<protein>
    <recommendedName>
        <fullName evidence="6">RanBP2-type domain-containing protein</fullName>
    </recommendedName>
</protein>
<dbReference type="Gene3D" id="4.10.1060.10">
    <property type="entry name" value="Zinc finger, RanBP2-type"/>
    <property type="match status" value="2"/>
</dbReference>
<keyword evidence="1" id="KW-0479">Metal-binding</keyword>
<evidence type="ECO:0000256" key="4">
    <source>
        <dbReference type="PROSITE-ProRule" id="PRU00322"/>
    </source>
</evidence>
<dbReference type="AlphaFoldDB" id="A0A7S4V8R4"/>
<feature type="domain" description="RanBP2-type" evidence="6">
    <location>
        <begin position="25"/>
        <end position="54"/>
    </location>
</feature>
<proteinExistence type="predicted"/>
<evidence type="ECO:0000256" key="3">
    <source>
        <dbReference type="ARBA" id="ARBA00022833"/>
    </source>
</evidence>
<dbReference type="CDD" id="cd06257">
    <property type="entry name" value="DnaJ"/>
    <property type="match status" value="1"/>
</dbReference>
<evidence type="ECO:0000259" key="6">
    <source>
        <dbReference type="PROSITE" id="PS50199"/>
    </source>
</evidence>
<feature type="compositionally biased region" description="Basic residues" evidence="5">
    <location>
        <begin position="285"/>
        <end position="300"/>
    </location>
</feature>
<organism evidence="7">
    <name type="scientific">Alexandrium monilatum</name>
    <dbReference type="NCBI Taxonomy" id="311494"/>
    <lineage>
        <taxon>Eukaryota</taxon>
        <taxon>Sar</taxon>
        <taxon>Alveolata</taxon>
        <taxon>Dinophyceae</taxon>
        <taxon>Gonyaulacales</taxon>
        <taxon>Pyrocystaceae</taxon>
        <taxon>Alexandrium</taxon>
    </lineage>
</organism>
<sequence length="422" mass="46092">MFRPPFAAFRGAGAKGGKGCEEEDRSRDWYCHKCRERNFVKRAECFKCKAPKPRDVDCSAPPRPALPQSGTTLNGMVKSYNRKGFGFLMCFGIEHCQDIHYTRENLSPKLQTRDIPGQHVTFEIHRSPDGKLTALNIRPIGEAPESPSSGGGKSGGKPVGGCGGKGLGFGARAGREEEDRSRDWLCAACGERNFVKRFECFKCKATRTTGFSDAPAGGGGGEGLAEPRRAVSPHAGSRAWREVYANAGSGSSASRGRARERRRRRRKRSRSKSSSNSSSSSRAKERSRKRKRRRRSRSRSSGRSGRSESSDSETSDCRMEDTSGAAGSRGSGGAGRPQSGSDAAAVAALKLQSNGSPEVDRAKAEALEELMKLRSLETKEARMTEFRALLRKWHPDKNPERVEVATAVFQFLQKGKPVLDAK</sequence>
<dbReference type="InterPro" id="IPR001623">
    <property type="entry name" value="DnaJ_domain"/>
</dbReference>
<name>A0A7S4V8R4_9DINO</name>
<dbReference type="SUPFAM" id="SSF90209">
    <property type="entry name" value="Ran binding protein zinc finger-like"/>
    <property type="match status" value="2"/>
</dbReference>
<keyword evidence="2 4" id="KW-0863">Zinc-finger</keyword>
<dbReference type="InterPro" id="IPR012340">
    <property type="entry name" value="NA-bd_OB-fold"/>
</dbReference>
<dbReference type="Gene3D" id="2.40.50.140">
    <property type="entry name" value="Nucleic acid-binding proteins"/>
    <property type="match status" value="1"/>
</dbReference>
<dbReference type="InterPro" id="IPR036443">
    <property type="entry name" value="Znf_RanBP2_sf"/>
</dbReference>
<evidence type="ECO:0000256" key="1">
    <source>
        <dbReference type="ARBA" id="ARBA00022723"/>
    </source>
</evidence>
<dbReference type="EMBL" id="HBNR01061649">
    <property type="protein sequence ID" value="CAE4631142.1"/>
    <property type="molecule type" value="Transcribed_RNA"/>
</dbReference>
<feature type="compositionally biased region" description="Low complexity" evidence="5">
    <location>
        <begin position="272"/>
        <end position="281"/>
    </location>
</feature>
<feature type="compositionally biased region" description="Basic and acidic residues" evidence="5">
    <location>
        <begin position="305"/>
        <end position="321"/>
    </location>
</feature>
<reference evidence="7" key="1">
    <citation type="submission" date="2021-01" db="EMBL/GenBank/DDBJ databases">
        <authorList>
            <person name="Corre E."/>
            <person name="Pelletier E."/>
            <person name="Niang G."/>
            <person name="Scheremetjew M."/>
            <person name="Finn R."/>
            <person name="Kale V."/>
            <person name="Holt S."/>
            <person name="Cochrane G."/>
            <person name="Meng A."/>
            <person name="Brown T."/>
            <person name="Cohen L."/>
        </authorList>
    </citation>
    <scope>NUCLEOTIDE SEQUENCE</scope>
    <source>
        <strain evidence="7">CCMP3105</strain>
    </source>
</reference>
<evidence type="ECO:0000256" key="5">
    <source>
        <dbReference type="SAM" id="MobiDB-lite"/>
    </source>
</evidence>
<feature type="compositionally biased region" description="Basic residues" evidence="5">
    <location>
        <begin position="256"/>
        <end position="271"/>
    </location>
</feature>
<dbReference type="PROSITE" id="PS50199">
    <property type="entry name" value="ZF_RANBP2_2"/>
    <property type="match status" value="2"/>
</dbReference>
<dbReference type="SMART" id="SM00547">
    <property type="entry name" value="ZnF_RBZ"/>
    <property type="match status" value="2"/>
</dbReference>
<dbReference type="GO" id="GO:0008270">
    <property type="term" value="F:zinc ion binding"/>
    <property type="evidence" value="ECO:0007669"/>
    <property type="project" value="UniProtKB-KW"/>
</dbReference>
<dbReference type="Gene3D" id="1.10.287.110">
    <property type="entry name" value="DnaJ domain"/>
    <property type="match status" value="1"/>
</dbReference>
<dbReference type="InterPro" id="IPR001876">
    <property type="entry name" value="Znf_RanBP2"/>
</dbReference>
<evidence type="ECO:0000256" key="2">
    <source>
        <dbReference type="ARBA" id="ARBA00022771"/>
    </source>
</evidence>
<evidence type="ECO:0000313" key="7">
    <source>
        <dbReference type="EMBL" id="CAE4631142.1"/>
    </source>
</evidence>
<dbReference type="SUPFAM" id="SSF50249">
    <property type="entry name" value="Nucleic acid-binding proteins"/>
    <property type="match status" value="1"/>
</dbReference>
<dbReference type="PROSITE" id="PS01358">
    <property type="entry name" value="ZF_RANBP2_1"/>
    <property type="match status" value="2"/>
</dbReference>
<keyword evidence="3" id="KW-0862">Zinc</keyword>
<accession>A0A7S4V8R4</accession>